<evidence type="ECO:0000313" key="1">
    <source>
        <dbReference type="EMBL" id="RXG13276.1"/>
    </source>
</evidence>
<dbReference type="AlphaFoldDB" id="A0A4Q0NRL5"/>
<keyword evidence="2" id="KW-1185">Reference proteome</keyword>
<proteinExistence type="predicted"/>
<dbReference type="RefSeq" id="WP_161567097.1">
    <property type="nucleotide sequence ID" value="NZ_QOVI01000005.1"/>
</dbReference>
<evidence type="ECO:0000313" key="2">
    <source>
        <dbReference type="Proteomes" id="UP000289821"/>
    </source>
</evidence>
<dbReference type="Proteomes" id="UP000289821">
    <property type="component" value="Unassembled WGS sequence"/>
</dbReference>
<protein>
    <submittedName>
        <fullName evidence="1">Uncharacterized protein</fullName>
    </submittedName>
</protein>
<name>A0A4Q0NRL5_9FLAO</name>
<gene>
    <name evidence="1" type="ORF">DSM04_105254</name>
</gene>
<dbReference type="EMBL" id="QOVI01000005">
    <property type="protein sequence ID" value="RXG13276.1"/>
    <property type="molecule type" value="Genomic_DNA"/>
</dbReference>
<reference evidence="1 2" key="1">
    <citation type="submission" date="2018-07" db="EMBL/GenBank/DDBJ databases">
        <title>Leeuwenhoekiella genomics.</title>
        <authorList>
            <person name="Tahon G."/>
            <person name="Willems A."/>
        </authorList>
    </citation>
    <scope>NUCLEOTIDE SEQUENCE [LARGE SCALE GENOMIC DNA]</scope>
    <source>
        <strain evidence="1 2">R-50232</strain>
    </source>
</reference>
<accession>A0A4Q0NRL5</accession>
<sequence length="48" mass="5683">MKQVEKIDLNETRRAELDSTSFYAKLLEFEIELAGKKISLYFFGFQPH</sequence>
<organism evidence="1 2">
    <name type="scientific">Leeuwenhoekiella aestuarii</name>
    <dbReference type="NCBI Taxonomy" id="2249426"/>
    <lineage>
        <taxon>Bacteria</taxon>
        <taxon>Pseudomonadati</taxon>
        <taxon>Bacteroidota</taxon>
        <taxon>Flavobacteriia</taxon>
        <taxon>Flavobacteriales</taxon>
        <taxon>Flavobacteriaceae</taxon>
        <taxon>Leeuwenhoekiella</taxon>
    </lineage>
</organism>
<comment type="caution">
    <text evidence="1">The sequence shown here is derived from an EMBL/GenBank/DDBJ whole genome shotgun (WGS) entry which is preliminary data.</text>
</comment>